<organism evidence="1">
    <name type="scientific">marine metagenome</name>
    <dbReference type="NCBI Taxonomy" id="408172"/>
    <lineage>
        <taxon>unclassified sequences</taxon>
        <taxon>metagenomes</taxon>
        <taxon>ecological metagenomes</taxon>
    </lineage>
</organism>
<sequence length="27" mass="3186">KNAFDDIQNYWNWNAAYNRLTAAIKIA</sequence>
<feature type="non-terminal residue" evidence="1">
    <location>
        <position position="1"/>
    </location>
</feature>
<name>A0A382Y9U7_9ZZZZ</name>
<dbReference type="EMBL" id="UINC01174095">
    <property type="protein sequence ID" value="SVD80043.1"/>
    <property type="molecule type" value="Genomic_DNA"/>
</dbReference>
<proteinExistence type="predicted"/>
<dbReference type="AlphaFoldDB" id="A0A382Y9U7"/>
<reference evidence="1" key="1">
    <citation type="submission" date="2018-05" db="EMBL/GenBank/DDBJ databases">
        <authorList>
            <person name="Lanie J.A."/>
            <person name="Ng W.-L."/>
            <person name="Kazmierczak K.M."/>
            <person name="Andrzejewski T.M."/>
            <person name="Davidsen T.M."/>
            <person name="Wayne K.J."/>
            <person name="Tettelin H."/>
            <person name="Glass J.I."/>
            <person name="Rusch D."/>
            <person name="Podicherti R."/>
            <person name="Tsui H.-C.T."/>
            <person name="Winkler M.E."/>
        </authorList>
    </citation>
    <scope>NUCLEOTIDE SEQUENCE</scope>
</reference>
<gene>
    <name evidence="1" type="ORF">METZ01_LOCUS432897</name>
</gene>
<evidence type="ECO:0000313" key="1">
    <source>
        <dbReference type="EMBL" id="SVD80043.1"/>
    </source>
</evidence>
<protein>
    <submittedName>
        <fullName evidence="1">Uncharacterized protein</fullName>
    </submittedName>
</protein>
<accession>A0A382Y9U7</accession>